<evidence type="ECO:0000256" key="2">
    <source>
        <dbReference type="SAM" id="Phobius"/>
    </source>
</evidence>
<accession>A0A1Y2BY16</accession>
<dbReference type="EMBL" id="MCGO01000039">
    <property type="protein sequence ID" value="ORY39653.1"/>
    <property type="molecule type" value="Genomic_DNA"/>
</dbReference>
<feature type="compositionally biased region" description="Basic and acidic residues" evidence="1">
    <location>
        <begin position="187"/>
        <end position="211"/>
    </location>
</feature>
<evidence type="ECO:0000313" key="3">
    <source>
        <dbReference type="EMBL" id="ORY39653.1"/>
    </source>
</evidence>
<organism evidence="3 4">
    <name type="scientific">Rhizoclosmatium globosum</name>
    <dbReference type="NCBI Taxonomy" id="329046"/>
    <lineage>
        <taxon>Eukaryota</taxon>
        <taxon>Fungi</taxon>
        <taxon>Fungi incertae sedis</taxon>
        <taxon>Chytridiomycota</taxon>
        <taxon>Chytridiomycota incertae sedis</taxon>
        <taxon>Chytridiomycetes</taxon>
        <taxon>Chytridiales</taxon>
        <taxon>Chytriomycetaceae</taxon>
        <taxon>Rhizoclosmatium</taxon>
    </lineage>
</organism>
<proteinExistence type="predicted"/>
<dbReference type="Proteomes" id="UP000193642">
    <property type="component" value="Unassembled WGS sequence"/>
</dbReference>
<feature type="transmembrane region" description="Helical" evidence="2">
    <location>
        <begin position="12"/>
        <end position="34"/>
    </location>
</feature>
<gene>
    <name evidence="3" type="ORF">BCR33DRAFT_720092</name>
</gene>
<protein>
    <submittedName>
        <fullName evidence="3">Uncharacterized protein</fullName>
    </submittedName>
</protein>
<comment type="caution">
    <text evidence="3">The sequence shown here is derived from an EMBL/GenBank/DDBJ whole genome shotgun (WGS) entry which is preliminary data.</text>
</comment>
<keyword evidence="4" id="KW-1185">Reference proteome</keyword>
<sequence>MDTTKIPEALHPVFYCIDLAWEISVLLAASPFILAKRGILTITRPFRRTRKLPPPSTPQLFPSQQSSKYLLKTQSLCFGKPLSDRHKVPAFPLKHPTTMPSTSKPQRQRQKKKQLPFRHFFKAVDTIWLISVETSANLVFWSYKIIVWMIFGGKLKIFYDVEAEATARNEEEQKLLRETGSIKILEPSKKGIRSEHKPRLSTERGTEEKNPKCGRNVSKLASPKLELAYGNLLILTLLMQIIYSFCN</sequence>
<reference evidence="3 4" key="1">
    <citation type="submission" date="2016-07" db="EMBL/GenBank/DDBJ databases">
        <title>Pervasive Adenine N6-methylation of Active Genes in Fungi.</title>
        <authorList>
            <consortium name="DOE Joint Genome Institute"/>
            <person name="Mondo S.J."/>
            <person name="Dannebaum R.O."/>
            <person name="Kuo R.C."/>
            <person name="Labutti K."/>
            <person name="Haridas S."/>
            <person name="Kuo A."/>
            <person name="Salamov A."/>
            <person name="Ahrendt S.R."/>
            <person name="Lipzen A."/>
            <person name="Sullivan W."/>
            <person name="Andreopoulos W.B."/>
            <person name="Clum A."/>
            <person name="Lindquist E."/>
            <person name="Daum C."/>
            <person name="Ramamoorthy G.K."/>
            <person name="Gryganskyi A."/>
            <person name="Culley D."/>
            <person name="Magnuson J.K."/>
            <person name="James T.Y."/>
            <person name="O'Malley M.A."/>
            <person name="Stajich J.E."/>
            <person name="Spatafora J.W."/>
            <person name="Visel A."/>
            <person name="Grigoriev I.V."/>
        </authorList>
    </citation>
    <scope>NUCLEOTIDE SEQUENCE [LARGE SCALE GENOMIC DNA]</scope>
    <source>
        <strain evidence="3 4">JEL800</strain>
    </source>
</reference>
<keyword evidence="2" id="KW-0812">Transmembrane</keyword>
<feature type="region of interest" description="Disordered" evidence="1">
    <location>
        <begin position="90"/>
        <end position="114"/>
    </location>
</feature>
<keyword evidence="2" id="KW-1133">Transmembrane helix</keyword>
<feature type="region of interest" description="Disordered" evidence="1">
    <location>
        <begin position="187"/>
        <end position="214"/>
    </location>
</feature>
<evidence type="ECO:0000313" key="4">
    <source>
        <dbReference type="Proteomes" id="UP000193642"/>
    </source>
</evidence>
<evidence type="ECO:0000256" key="1">
    <source>
        <dbReference type="SAM" id="MobiDB-lite"/>
    </source>
</evidence>
<keyword evidence="2" id="KW-0472">Membrane</keyword>
<dbReference type="AlphaFoldDB" id="A0A1Y2BY16"/>
<name>A0A1Y2BY16_9FUNG</name>